<comment type="subunit">
    <text evidence="15">Monomer.</text>
</comment>
<dbReference type="Gene3D" id="1.10.150.20">
    <property type="entry name" value="5' to 3' exonuclease, C-terminal subdomain"/>
    <property type="match status" value="1"/>
</dbReference>
<dbReference type="FunFam" id="3.40.1170.60:FF:000001">
    <property type="entry name" value="DNA polymerase IV"/>
    <property type="match status" value="1"/>
</dbReference>
<dbReference type="PANTHER" id="PTHR11076:SF33">
    <property type="entry name" value="DNA POLYMERASE KAPPA"/>
    <property type="match status" value="1"/>
</dbReference>
<dbReference type="InterPro" id="IPR022880">
    <property type="entry name" value="DNApol_IV"/>
</dbReference>
<dbReference type="InterPro" id="IPR043128">
    <property type="entry name" value="Rev_trsase/Diguanyl_cyclase"/>
</dbReference>
<feature type="binding site" evidence="15">
    <location>
        <position position="26"/>
    </location>
    <ligand>
        <name>Mg(2+)</name>
        <dbReference type="ChEBI" id="CHEBI:18420"/>
    </ligand>
</feature>
<keyword evidence="18" id="KW-1185">Reference proteome</keyword>
<dbReference type="Gene3D" id="3.30.1490.100">
    <property type="entry name" value="DNA polymerase, Y-family, little finger domain"/>
    <property type="match status" value="1"/>
</dbReference>
<feature type="binding site" evidence="15">
    <location>
        <position position="121"/>
    </location>
    <ligand>
        <name>Mg(2+)</name>
        <dbReference type="ChEBI" id="CHEBI:18420"/>
    </ligand>
</feature>
<dbReference type="KEGG" id="cate:C2869_17840"/>
<evidence type="ECO:0000256" key="1">
    <source>
        <dbReference type="ARBA" id="ARBA00004496"/>
    </source>
</evidence>
<evidence type="ECO:0000313" key="18">
    <source>
        <dbReference type="Proteomes" id="UP000244441"/>
    </source>
</evidence>
<dbReference type="InterPro" id="IPR036775">
    <property type="entry name" value="DNA_pol_Y-fam_lit_finger_sf"/>
</dbReference>
<keyword evidence="4 15" id="KW-0963">Cytoplasm</keyword>
<protein>
    <recommendedName>
        <fullName evidence="15">DNA polymerase IV</fullName>
        <shortName evidence="15">Pol IV</shortName>
        <ecNumber evidence="15">2.7.7.7</ecNumber>
    </recommendedName>
</protein>
<evidence type="ECO:0000256" key="8">
    <source>
        <dbReference type="ARBA" id="ARBA00022723"/>
    </source>
</evidence>
<dbReference type="OrthoDB" id="9808813at2"/>
<dbReference type="PROSITE" id="PS50173">
    <property type="entry name" value="UMUC"/>
    <property type="match status" value="1"/>
</dbReference>
<feature type="domain" description="UmuC" evidence="16">
    <location>
        <begin position="22"/>
        <end position="203"/>
    </location>
</feature>
<comment type="function">
    <text evidence="15">Poorly processive, error-prone DNA polymerase involved in untargeted mutagenesis. Copies undamaged DNA at stalled replication forks, which arise in vivo from mismatched or misaligned primer ends. These misaligned primers can be extended by PolIV. Exhibits no 3'-5' exonuclease (proofreading) activity. May be involved in translesional synthesis, in conjunction with the beta clamp from PolIII.</text>
</comment>
<evidence type="ECO:0000256" key="11">
    <source>
        <dbReference type="ARBA" id="ARBA00022932"/>
    </source>
</evidence>
<evidence type="ECO:0000256" key="6">
    <source>
        <dbReference type="ARBA" id="ARBA00022695"/>
    </source>
</evidence>
<keyword evidence="9 15" id="KW-0227">DNA damage</keyword>
<dbReference type="InterPro" id="IPR017961">
    <property type="entry name" value="DNA_pol_Y-fam_little_finger"/>
</dbReference>
<dbReference type="AlphaFoldDB" id="A0A2S0VVB5"/>
<dbReference type="Pfam" id="PF11799">
    <property type="entry name" value="IMS_C"/>
    <property type="match status" value="1"/>
</dbReference>
<proteinExistence type="inferred from homology"/>
<evidence type="ECO:0000256" key="9">
    <source>
        <dbReference type="ARBA" id="ARBA00022763"/>
    </source>
</evidence>
<dbReference type="InterPro" id="IPR043502">
    <property type="entry name" value="DNA/RNA_pol_sf"/>
</dbReference>
<dbReference type="Pfam" id="PF00817">
    <property type="entry name" value="IMS"/>
    <property type="match status" value="1"/>
</dbReference>
<organism evidence="17 18">
    <name type="scientific">Saccharobesus litoralis</name>
    <dbReference type="NCBI Taxonomy" id="2172099"/>
    <lineage>
        <taxon>Bacteria</taxon>
        <taxon>Pseudomonadati</taxon>
        <taxon>Pseudomonadota</taxon>
        <taxon>Gammaproteobacteria</taxon>
        <taxon>Alteromonadales</taxon>
        <taxon>Alteromonadaceae</taxon>
        <taxon>Saccharobesus</taxon>
    </lineage>
</organism>
<keyword evidence="8 15" id="KW-0479">Metal-binding</keyword>
<keyword evidence="13 15" id="KW-0234">DNA repair</keyword>
<dbReference type="EMBL" id="CP026604">
    <property type="protein sequence ID" value="AWB68161.1"/>
    <property type="molecule type" value="Genomic_DNA"/>
</dbReference>
<dbReference type="HAMAP" id="MF_01113">
    <property type="entry name" value="DNApol_IV"/>
    <property type="match status" value="1"/>
</dbReference>
<dbReference type="SUPFAM" id="SSF100879">
    <property type="entry name" value="Lesion bypass DNA polymerase (Y-family), little finger domain"/>
    <property type="match status" value="1"/>
</dbReference>
<keyword evidence="6 15" id="KW-0548">Nucleotidyltransferase</keyword>
<evidence type="ECO:0000256" key="12">
    <source>
        <dbReference type="ARBA" id="ARBA00023125"/>
    </source>
</evidence>
<evidence type="ECO:0000256" key="7">
    <source>
        <dbReference type="ARBA" id="ARBA00022705"/>
    </source>
</evidence>
<dbReference type="InterPro" id="IPR024728">
    <property type="entry name" value="PolY_HhH_motif"/>
</dbReference>
<dbReference type="GO" id="GO:0000287">
    <property type="term" value="F:magnesium ion binding"/>
    <property type="evidence" value="ECO:0007669"/>
    <property type="project" value="UniProtKB-UniRule"/>
</dbReference>
<dbReference type="Pfam" id="PF11798">
    <property type="entry name" value="IMS_HHH"/>
    <property type="match status" value="1"/>
</dbReference>
<dbReference type="Gene3D" id="3.40.1170.60">
    <property type="match status" value="1"/>
</dbReference>
<gene>
    <name evidence="15" type="primary">dinB</name>
    <name evidence="17" type="ORF">C2869_17840</name>
</gene>
<comment type="similarity">
    <text evidence="2 15">Belongs to the DNA polymerase type-Y family.</text>
</comment>
<dbReference type="GO" id="GO:0042276">
    <property type="term" value="P:error-prone translesion synthesis"/>
    <property type="evidence" value="ECO:0007669"/>
    <property type="project" value="TreeGrafter"/>
</dbReference>
<dbReference type="CDD" id="cd03586">
    <property type="entry name" value="PolY_Pol_IV_kappa"/>
    <property type="match status" value="1"/>
</dbReference>
<keyword evidence="5 15" id="KW-0808">Transferase</keyword>
<dbReference type="NCBIfam" id="NF002677">
    <property type="entry name" value="PRK02406.1"/>
    <property type="match status" value="1"/>
</dbReference>
<evidence type="ECO:0000256" key="4">
    <source>
        <dbReference type="ARBA" id="ARBA00022490"/>
    </source>
</evidence>
<keyword evidence="10 15" id="KW-0460">Magnesium</keyword>
<dbReference type="Gene3D" id="3.30.70.270">
    <property type="match status" value="1"/>
</dbReference>
<keyword evidence="7 15" id="KW-0235">DNA replication</keyword>
<accession>A0A2S0VVB5</accession>
<evidence type="ECO:0000256" key="14">
    <source>
        <dbReference type="ARBA" id="ARBA00049244"/>
    </source>
</evidence>
<evidence type="ECO:0000256" key="3">
    <source>
        <dbReference type="ARBA" id="ARBA00022457"/>
    </source>
</evidence>
<dbReference type="RefSeq" id="WP_108604226.1">
    <property type="nucleotide sequence ID" value="NZ_CP026604.1"/>
</dbReference>
<feature type="active site" evidence="15">
    <location>
        <position position="122"/>
    </location>
</feature>
<dbReference type="GO" id="GO:0003887">
    <property type="term" value="F:DNA-directed DNA polymerase activity"/>
    <property type="evidence" value="ECO:0007669"/>
    <property type="project" value="UniProtKB-UniRule"/>
</dbReference>
<comment type="cofactor">
    <cofactor evidence="15">
        <name>Mg(2+)</name>
        <dbReference type="ChEBI" id="CHEBI:18420"/>
    </cofactor>
    <text evidence="15">Binds 2 magnesium ions per subunit.</text>
</comment>
<evidence type="ECO:0000256" key="10">
    <source>
        <dbReference type="ARBA" id="ARBA00022842"/>
    </source>
</evidence>
<name>A0A2S0VVB5_9ALTE</name>
<evidence type="ECO:0000256" key="15">
    <source>
        <dbReference type="HAMAP-Rule" id="MF_01113"/>
    </source>
</evidence>
<comment type="subcellular location">
    <subcellularLocation>
        <location evidence="1 15">Cytoplasm</location>
    </subcellularLocation>
</comment>
<keyword evidence="3 15" id="KW-0515">Mutator protein</keyword>
<dbReference type="InterPro" id="IPR050116">
    <property type="entry name" value="DNA_polymerase-Y"/>
</dbReference>
<sequence>MKSESGEYNSTSAELKHSPKKIIHVDMDCFYAAVEMRENPAYRHVPLAVGGAKERRGVLSTCNYLARKYGVRSAMPTAQAYKLCPDLVVVPGNMALYKQISQQIRQIFSQYTQLIEPLSLDEAYLDVTHCQLHHGSATLIAEAIRSEIFETTGLTASAGVAPNKFIAKIASDENKPNGICVVTPDQVAEFVAELPLRKIPGVGKVTAEKLAAIGLNTTADVRAYPRDLLFQQYGKFAQSLIDKSHGIDNRNLSLERNRKSVGVEFTLSHDIHTFDDALAVMKKLLPELKTRVARNAKRDVTSAIAKQVVKLKFSDFKSTTIEKSSQQIDDSLFVSLLQGALLRQNQRGIRLVGLSVGLTEKKPQVQLKFEF</sequence>
<keyword evidence="11 15" id="KW-0239">DNA-directed DNA polymerase</keyword>
<evidence type="ECO:0000256" key="13">
    <source>
        <dbReference type="ARBA" id="ARBA00023204"/>
    </source>
</evidence>
<dbReference type="Proteomes" id="UP000244441">
    <property type="component" value="Chromosome"/>
</dbReference>
<dbReference type="GO" id="GO:0005829">
    <property type="term" value="C:cytosol"/>
    <property type="evidence" value="ECO:0007669"/>
    <property type="project" value="TreeGrafter"/>
</dbReference>
<evidence type="ECO:0000256" key="5">
    <source>
        <dbReference type="ARBA" id="ARBA00022679"/>
    </source>
</evidence>
<dbReference type="SUPFAM" id="SSF56672">
    <property type="entry name" value="DNA/RNA polymerases"/>
    <property type="match status" value="1"/>
</dbReference>
<evidence type="ECO:0000256" key="2">
    <source>
        <dbReference type="ARBA" id="ARBA00010945"/>
    </source>
</evidence>
<dbReference type="EC" id="2.7.7.7" evidence="15"/>
<reference evidence="17 18" key="1">
    <citation type="submission" date="2018-01" db="EMBL/GenBank/DDBJ databases">
        <title>Genome sequence of a Cantenovulum-like bacteria.</title>
        <authorList>
            <person name="Tan W.R."/>
            <person name="Lau N.-S."/>
            <person name="Go F."/>
            <person name="Amirul A.-A.A."/>
        </authorList>
    </citation>
    <scope>NUCLEOTIDE SEQUENCE [LARGE SCALE GENOMIC DNA]</scope>
    <source>
        <strain evidence="17 18">CCB-QB4</strain>
    </source>
</reference>
<dbReference type="GO" id="GO:0003684">
    <property type="term" value="F:damaged DNA binding"/>
    <property type="evidence" value="ECO:0007669"/>
    <property type="project" value="InterPro"/>
</dbReference>
<evidence type="ECO:0000259" key="16">
    <source>
        <dbReference type="PROSITE" id="PS50173"/>
    </source>
</evidence>
<comment type="catalytic activity">
    <reaction evidence="14 15">
        <text>DNA(n) + a 2'-deoxyribonucleoside 5'-triphosphate = DNA(n+1) + diphosphate</text>
        <dbReference type="Rhea" id="RHEA:22508"/>
        <dbReference type="Rhea" id="RHEA-COMP:17339"/>
        <dbReference type="Rhea" id="RHEA-COMP:17340"/>
        <dbReference type="ChEBI" id="CHEBI:33019"/>
        <dbReference type="ChEBI" id="CHEBI:61560"/>
        <dbReference type="ChEBI" id="CHEBI:173112"/>
        <dbReference type="EC" id="2.7.7.7"/>
    </reaction>
</comment>
<dbReference type="InterPro" id="IPR001126">
    <property type="entry name" value="UmuC"/>
</dbReference>
<evidence type="ECO:0000313" key="17">
    <source>
        <dbReference type="EMBL" id="AWB68161.1"/>
    </source>
</evidence>
<dbReference type="GO" id="GO:0006261">
    <property type="term" value="P:DNA-templated DNA replication"/>
    <property type="evidence" value="ECO:0007669"/>
    <property type="project" value="UniProtKB-UniRule"/>
</dbReference>
<dbReference type="GO" id="GO:0006281">
    <property type="term" value="P:DNA repair"/>
    <property type="evidence" value="ECO:0007669"/>
    <property type="project" value="UniProtKB-UniRule"/>
</dbReference>
<dbReference type="PANTHER" id="PTHR11076">
    <property type="entry name" value="DNA REPAIR POLYMERASE UMUC / TRANSFERASE FAMILY MEMBER"/>
    <property type="match status" value="1"/>
</dbReference>
<dbReference type="GO" id="GO:0009432">
    <property type="term" value="P:SOS response"/>
    <property type="evidence" value="ECO:0007669"/>
    <property type="project" value="TreeGrafter"/>
</dbReference>
<feature type="site" description="Substrate discrimination" evidence="15">
    <location>
        <position position="31"/>
    </location>
</feature>
<keyword evidence="12 15" id="KW-0238">DNA-binding</keyword>